<evidence type="ECO:0000259" key="8">
    <source>
        <dbReference type="Pfam" id="PF21982"/>
    </source>
</evidence>
<dbReference type="InterPro" id="IPR053925">
    <property type="entry name" value="RecX_HTH_3rd"/>
</dbReference>
<evidence type="ECO:0000313" key="9">
    <source>
        <dbReference type="EMBL" id="HGK28249.1"/>
    </source>
</evidence>
<organism evidence="9">
    <name type="scientific">candidate division WOR-3 bacterium</name>
    <dbReference type="NCBI Taxonomy" id="2052148"/>
    <lineage>
        <taxon>Bacteria</taxon>
        <taxon>Bacteria division WOR-3</taxon>
    </lineage>
</organism>
<evidence type="ECO:0000256" key="2">
    <source>
        <dbReference type="ARBA" id="ARBA00009695"/>
    </source>
</evidence>
<dbReference type="InterPro" id="IPR036388">
    <property type="entry name" value="WH-like_DNA-bd_sf"/>
</dbReference>
<dbReference type="Pfam" id="PF21982">
    <property type="entry name" value="RecX_HTH1"/>
    <property type="match status" value="1"/>
</dbReference>
<dbReference type="EMBL" id="DSUT01000097">
    <property type="protein sequence ID" value="HGK28249.1"/>
    <property type="molecule type" value="Genomic_DNA"/>
</dbReference>
<dbReference type="GO" id="GO:0006282">
    <property type="term" value="P:regulation of DNA repair"/>
    <property type="evidence" value="ECO:0007669"/>
    <property type="project" value="UniProtKB-UniRule"/>
</dbReference>
<evidence type="ECO:0000256" key="5">
    <source>
        <dbReference type="HAMAP-Rule" id="MF_01114"/>
    </source>
</evidence>
<dbReference type="HAMAP" id="MF_01114">
    <property type="entry name" value="RecX"/>
    <property type="match status" value="1"/>
</dbReference>
<feature type="domain" description="RecX third three-helical" evidence="7">
    <location>
        <begin position="153"/>
        <end position="199"/>
    </location>
</feature>
<dbReference type="GO" id="GO:0005737">
    <property type="term" value="C:cytoplasm"/>
    <property type="evidence" value="ECO:0007669"/>
    <property type="project" value="UniProtKB-SubCell"/>
</dbReference>
<dbReference type="InterPro" id="IPR053924">
    <property type="entry name" value="RecX_HTH_2nd"/>
</dbReference>
<evidence type="ECO:0000259" key="7">
    <source>
        <dbReference type="Pfam" id="PF21981"/>
    </source>
</evidence>
<reference evidence="9" key="1">
    <citation type="journal article" date="2020" name="mSystems">
        <title>Genome- and Community-Level Interaction Insights into Carbon Utilization and Element Cycling Functions of Hydrothermarchaeota in Hydrothermal Sediment.</title>
        <authorList>
            <person name="Zhou Z."/>
            <person name="Liu Y."/>
            <person name="Xu W."/>
            <person name="Pan J."/>
            <person name="Luo Z.H."/>
            <person name="Li M."/>
        </authorList>
    </citation>
    <scope>NUCLEOTIDE SEQUENCE [LARGE SCALE GENOMIC DNA]</scope>
    <source>
        <strain evidence="9">SpSt-488</strain>
    </source>
</reference>
<keyword evidence="4 5" id="KW-0963">Cytoplasm</keyword>
<proteinExistence type="inferred from homology"/>
<dbReference type="PANTHER" id="PTHR33602">
    <property type="entry name" value="REGULATORY PROTEIN RECX FAMILY PROTEIN"/>
    <property type="match status" value="1"/>
</dbReference>
<evidence type="ECO:0000259" key="6">
    <source>
        <dbReference type="Pfam" id="PF02631"/>
    </source>
</evidence>
<accession>A0A7C4CDP5</accession>
<comment type="subcellular location">
    <subcellularLocation>
        <location evidence="1 5">Cytoplasm</location>
    </subcellularLocation>
</comment>
<feature type="domain" description="RecX second three-helical" evidence="6">
    <location>
        <begin position="107"/>
        <end position="148"/>
    </location>
</feature>
<dbReference type="InterPro" id="IPR053926">
    <property type="entry name" value="RecX_HTH_1st"/>
</dbReference>
<protein>
    <recommendedName>
        <fullName evidence="3 5">Regulatory protein RecX</fullName>
    </recommendedName>
</protein>
<dbReference type="Pfam" id="PF21981">
    <property type="entry name" value="RecX_HTH3"/>
    <property type="match status" value="1"/>
</dbReference>
<dbReference type="AlphaFoldDB" id="A0A7C4CDP5"/>
<name>A0A7C4CDP5_UNCW3</name>
<comment type="caution">
    <text evidence="9">The sequence shown here is derived from an EMBL/GenBank/DDBJ whole genome shotgun (WGS) entry which is preliminary data.</text>
</comment>
<comment type="function">
    <text evidence="5">Modulates RecA activity.</text>
</comment>
<evidence type="ECO:0000256" key="1">
    <source>
        <dbReference type="ARBA" id="ARBA00004496"/>
    </source>
</evidence>
<sequence>MKITALKPQQRNPKRVSVFLDGAFAFGVHQETIARLGLAVGREVDRAELDRLLEEEELRKCRDYALLLLTYRARTRAELEQRLVRKGFAPGIAQRTITRLQELKLVDDARFAQGFVQDRISIGHKGRWRVRAELTKRGVGRQEIEEALRSAPDETQAARELVEQFGRRYARLEPEVRRRRLYALLARRGFAVDTIREVLRFDDAVEPTE</sequence>
<gene>
    <name evidence="5" type="primary">recX</name>
    <name evidence="9" type="ORF">ENS41_04765</name>
</gene>
<feature type="domain" description="RecX first three-helical" evidence="8">
    <location>
        <begin position="61"/>
        <end position="100"/>
    </location>
</feature>
<dbReference type="Pfam" id="PF02631">
    <property type="entry name" value="RecX_HTH2"/>
    <property type="match status" value="1"/>
</dbReference>
<dbReference type="InterPro" id="IPR003783">
    <property type="entry name" value="Regulatory_RecX"/>
</dbReference>
<evidence type="ECO:0000256" key="4">
    <source>
        <dbReference type="ARBA" id="ARBA00022490"/>
    </source>
</evidence>
<dbReference type="Gene3D" id="1.10.10.10">
    <property type="entry name" value="Winged helix-like DNA-binding domain superfamily/Winged helix DNA-binding domain"/>
    <property type="match status" value="3"/>
</dbReference>
<evidence type="ECO:0000256" key="3">
    <source>
        <dbReference type="ARBA" id="ARBA00018111"/>
    </source>
</evidence>
<comment type="similarity">
    <text evidence="2 5">Belongs to the RecX family.</text>
</comment>
<dbReference type="PANTHER" id="PTHR33602:SF1">
    <property type="entry name" value="REGULATORY PROTEIN RECX FAMILY PROTEIN"/>
    <property type="match status" value="1"/>
</dbReference>